<evidence type="ECO:0000313" key="1">
    <source>
        <dbReference type="WBParaSite" id="BTMF_0001617701-mRNA-1"/>
    </source>
</evidence>
<name>A0A0R3R821_9BILA</name>
<proteinExistence type="predicted"/>
<accession>A0A0R3R821</accession>
<dbReference type="AlphaFoldDB" id="A0A0R3R821"/>
<sequence length="69" mass="7918">LELPEMTDPTTPRNTVRLLPDYCKNLRTSKDGKFCLAQKIRSYADRILSLVNSSPWHFSGRLQHLTLSS</sequence>
<reference evidence="1" key="1">
    <citation type="submission" date="2017-02" db="UniProtKB">
        <authorList>
            <consortium name="WormBaseParasite"/>
        </authorList>
    </citation>
    <scope>IDENTIFICATION</scope>
</reference>
<organism evidence="1">
    <name type="scientific">Brugia timori</name>
    <dbReference type="NCBI Taxonomy" id="42155"/>
    <lineage>
        <taxon>Eukaryota</taxon>
        <taxon>Metazoa</taxon>
        <taxon>Ecdysozoa</taxon>
        <taxon>Nematoda</taxon>
        <taxon>Chromadorea</taxon>
        <taxon>Rhabditida</taxon>
        <taxon>Spirurina</taxon>
        <taxon>Spiruromorpha</taxon>
        <taxon>Filarioidea</taxon>
        <taxon>Onchocercidae</taxon>
        <taxon>Brugia</taxon>
    </lineage>
</organism>
<dbReference type="WBParaSite" id="BTMF_0001617701-mRNA-1">
    <property type="protein sequence ID" value="BTMF_0001617701-mRNA-1"/>
    <property type="gene ID" value="BTMF_0001617701"/>
</dbReference>
<protein>
    <submittedName>
        <fullName evidence="1">Interleukin-12 subunit alpha</fullName>
    </submittedName>
</protein>